<sequence>MFSKTNLISTLAATIWGYFGGYLLWGIIGDSLMADYSGSATGVMKVAVDHVHLLLGCLILAFAFSTIYSKWARGAHSVSQGVQFGIWMAILIGLGEGLIDFGTSNLLNITGTFLNTVIYLVHFVIMGAIVSVVYNKLSTKE</sequence>
<feature type="transmembrane region" description="Helical" evidence="1">
    <location>
        <begin position="51"/>
        <end position="69"/>
    </location>
</feature>
<dbReference type="Proteomes" id="UP000598120">
    <property type="component" value="Unassembled WGS sequence"/>
</dbReference>
<dbReference type="EMBL" id="BMIC01000001">
    <property type="protein sequence ID" value="GFZ81548.1"/>
    <property type="molecule type" value="Genomic_DNA"/>
</dbReference>
<accession>A0A8J2TQ44</accession>
<name>A0A8J2TQ44_9FLAO</name>
<feature type="transmembrane region" description="Helical" evidence="1">
    <location>
        <begin position="113"/>
        <end position="134"/>
    </location>
</feature>
<evidence type="ECO:0000313" key="3">
    <source>
        <dbReference type="Proteomes" id="UP000598120"/>
    </source>
</evidence>
<proteinExistence type="predicted"/>
<feature type="transmembrane region" description="Helical" evidence="1">
    <location>
        <begin position="7"/>
        <end position="28"/>
    </location>
</feature>
<organism evidence="2 3">
    <name type="scientific">Aquaticitalea lipolytica</name>
    <dbReference type="NCBI Taxonomy" id="1247562"/>
    <lineage>
        <taxon>Bacteria</taxon>
        <taxon>Pseudomonadati</taxon>
        <taxon>Bacteroidota</taxon>
        <taxon>Flavobacteriia</taxon>
        <taxon>Flavobacteriales</taxon>
        <taxon>Flavobacteriaceae</taxon>
        <taxon>Aquaticitalea</taxon>
    </lineage>
</organism>
<evidence type="ECO:0000256" key="1">
    <source>
        <dbReference type="SAM" id="Phobius"/>
    </source>
</evidence>
<keyword evidence="1" id="KW-0812">Transmembrane</keyword>
<keyword evidence="1" id="KW-0472">Membrane</keyword>
<dbReference type="AlphaFoldDB" id="A0A8J2TQ44"/>
<keyword evidence="1" id="KW-1133">Transmembrane helix</keyword>
<keyword evidence="3" id="KW-1185">Reference proteome</keyword>
<feature type="transmembrane region" description="Helical" evidence="1">
    <location>
        <begin position="81"/>
        <end position="101"/>
    </location>
</feature>
<reference evidence="2 3" key="1">
    <citation type="journal article" date="2014" name="Int. J. Syst. Evol. Microbiol.">
        <title>Complete genome sequence of Corynebacterium casei LMG S-19264T (=DSM 44701T), isolated from a smear-ripened cheese.</title>
        <authorList>
            <consortium name="US DOE Joint Genome Institute (JGI-PGF)"/>
            <person name="Walter F."/>
            <person name="Albersmeier A."/>
            <person name="Kalinowski J."/>
            <person name="Ruckert C."/>
        </authorList>
    </citation>
    <scope>NUCLEOTIDE SEQUENCE [LARGE SCALE GENOMIC DNA]</scope>
    <source>
        <strain evidence="2 3">CGMCC 1.15295</strain>
    </source>
</reference>
<gene>
    <name evidence="2" type="ORF">GCM10011531_09630</name>
</gene>
<comment type="caution">
    <text evidence="2">The sequence shown here is derived from an EMBL/GenBank/DDBJ whole genome shotgun (WGS) entry which is preliminary data.</text>
</comment>
<evidence type="ECO:0000313" key="2">
    <source>
        <dbReference type="EMBL" id="GFZ81548.1"/>
    </source>
</evidence>
<protein>
    <submittedName>
        <fullName evidence="2">Uncharacterized protein</fullName>
    </submittedName>
</protein>
<dbReference type="RefSeq" id="WP_188605196.1">
    <property type="nucleotide sequence ID" value="NZ_BMIC01000001.1"/>
</dbReference>